<name>A0A9R0XB75_TRITD</name>
<evidence type="ECO:0000313" key="8">
    <source>
        <dbReference type="EMBL" id="VAI33357.1"/>
    </source>
</evidence>
<keyword evidence="4" id="KW-0804">Transcription</keyword>
<organism evidence="8 9">
    <name type="scientific">Triticum turgidum subsp. durum</name>
    <name type="common">Durum wheat</name>
    <name type="synonym">Triticum durum</name>
    <dbReference type="NCBI Taxonomy" id="4567"/>
    <lineage>
        <taxon>Eukaryota</taxon>
        <taxon>Viridiplantae</taxon>
        <taxon>Streptophyta</taxon>
        <taxon>Embryophyta</taxon>
        <taxon>Tracheophyta</taxon>
        <taxon>Spermatophyta</taxon>
        <taxon>Magnoliopsida</taxon>
        <taxon>Liliopsida</taxon>
        <taxon>Poales</taxon>
        <taxon>Poaceae</taxon>
        <taxon>BOP clade</taxon>
        <taxon>Pooideae</taxon>
        <taxon>Triticodae</taxon>
        <taxon>Triticeae</taxon>
        <taxon>Triticinae</taxon>
        <taxon>Triticum</taxon>
    </lineage>
</organism>
<evidence type="ECO:0000256" key="4">
    <source>
        <dbReference type="ARBA" id="ARBA00023163"/>
    </source>
</evidence>
<dbReference type="CDD" id="cd18919">
    <property type="entry name" value="bHLH_AtBPE_like"/>
    <property type="match status" value="1"/>
</dbReference>
<accession>A0A9R0XB75</accession>
<feature type="region of interest" description="Disordered" evidence="6">
    <location>
        <begin position="1"/>
        <end position="50"/>
    </location>
</feature>
<dbReference type="SMART" id="SM00353">
    <property type="entry name" value="HLH"/>
    <property type="match status" value="1"/>
</dbReference>
<dbReference type="EMBL" id="LT934120">
    <property type="protein sequence ID" value="VAI33357.1"/>
    <property type="molecule type" value="Genomic_DNA"/>
</dbReference>
<dbReference type="OMA" id="MHLSTRV"/>
<dbReference type="PANTHER" id="PTHR12565">
    <property type="entry name" value="STEROL REGULATORY ELEMENT-BINDING PROTEIN"/>
    <property type="match status" value="1"/>
</dbReference>
<dbReference type="InterPro" id="IPR011598">
    <property type="entry name" value="bHLH_dom"/>
</dbReference>
<proteinExistence type="inferred from homology"/>
<evidence type="ECO:0000313" key="9">
    <source>
        <dbReference type="Proteomes" id="UP000324705"/>
    </source>
</evidence>
<dbReference type="Gramene" id="TRITD5Bv1G142550.3">
    <property type="protein sequence ID" value="TRITD5Bv1G142550.3"/>
    <property type="gene ID" value="TRITD5Bv1G142550"/>
</dbReference>
<feature type="region of interest" description="Disordered" evidence="6">
    <location>
        <begin position="438"/>
        <end position="461"/>
    </location>
</feature>
<feature type="compositionally biased region" description="Gly residues" evidence="6">
    <location>
        <begin position="12"/>
        <end position="23"/>
    </location>
</feature>
<evidence type="ECO:0000256" key="1">
    <source>
        <dbReference type="ARBA" id="ARBA00004123"/>
    </source>
</evidence>
<feature type="domain" description="BHLH" evidence="7">
    <location>
        <begin position="279"/>
        <end position="329"/>
    </location>
</feature>
<gene>
    <name evidence="8" type="ORF">TRITD_5Bv1G142550</name>
</gene>
<feature type="compositionally biased region" description="Polar residues" evidence="6">
    <location>
        <begin position="183"/>
        <end position="198"/>
    </location>
</feature>
<dbReference type="InterPro" id="IPR036638">
    <property type="entry name" value="HLH_DNA-bd_sf"/>
</dbReference>
<dbReference type="GO" id="GO:0005634">
    <property type="term" value="C:nucleus"/>
    <property type="evidence" value="ECO:0007669"/>
    <property type="project" value="UniProtKB-SubCell"/>
</dbReference>
<feature type="compositionally biased region" description="Basic and acidic residues" evidence="6">
    <location>
        <begin position="130"/>
        <end position="144"/>
    </location>
</feature>
<sequence>MDMNESSEKGMEGNGSSGPGGGIPVEWQSQFSGGGFSAHQHQQHPHMMDSFGSGMWSAASQHGAGFLAPVPGFLPPPGLGGHFPVDSGFIERAARSSCFVGPGAGGGMMGAGAFGGAGDQQMGSAFGEGYLDHRRKEGGDKAEPELAGSGGVPSSEAAGGDCSSKGSDSKKRRRPSEVMGGDQVQSSNVAADSANESAQSKDKGEESSPATGTTTGGKSKGKGAKESSEKEDYIHVRARRGQATNSHSLAERVHSFCSPLPRLISMDAVCMHLSTRVVLKPWMFLSFAQLRREKISERMKLLQDLVPGCSKVTGKAVMLDEIINYVQSLQRQVEFLSMKLATVNPRLDLNIEGLLSKDLLRFPGVSSSSMGFSPEMMHPQLQLSQPGLMQGGAAAMANSDVFRRIMQAQLGAKDGSHSQMAHALNGPFSDHVAQMAYPSMGSSHSHSQDLSIRPSQDAYQM</sequence>
<evidence type="ECO:0000256" key="5">
    <source>
        <dbReference type="ARBA" id="ARBA00023242"/>
    </source>
</evidence>
<feature type="compositionally biased region" description="Basic and acidic residues" evidence="6">
    <location>
        <begin position="223"/>
        <end position="232"/>
    </location>
</feature>
<feature type="compositionally biased region" description="Low complexity" evidence="6">
    <location>
        <begin position="207"/>
        <end position="217"/>
    </location>
</feature>
<dbReference type="PANTHER" id="PTHR12565:SF418">
    <property type="entry name" value="BHLH-TRANSCRIPTION FACTOR"/>
    <property type="match status" value="1"/>
</dbReference>
<evidence type="ECO:0000256" key="2">
    <source>
        <dbReference type="ARBA" id="ARBA00005510"/>
    </source>
</evidence>
<protein>
    <recommendedName>
        <fullName evidence="7">BHLH domain-containing protein</fullName>
    </recommendedName>
</protein>
<dbReference type="Gene3D" id="4.10.280.10">
    <property type="entry name" value="Helix-loop-helix DNA-binding domain"/>
    <property type="match status" value="1"/>
</dbReference>
<dbReference type="PROSITE" id="PS50888">
    <property type="entry name" value="BHLH"/>
    <property type="match status" value="1"/>
</dbReference>
<dbReference type="GO" id="GO:0046983">
    <property type="term" value="F:protein dimerization activity"/>
    <property type="evidence" value="ECO:0007669"/>
    <property type="project" value="InterPro"/>
</dbReference>
<evidence type="ECO:0000256" key="3">
    <source>
        <dbReference type="ARBA" id="ARBA00023015"/>
    </source>
</evidence>
<keyword evidence="3" id="KW-0805">Transcription regulation</keyword>
<feature type="region of interest" description="Disordered" evidence="6">
    <location>
        <begin position="130"/>
        <end position="232"/>
    </location>
</feature>
<dbReference type="AlphaFoldDB" id="A0A9R0XB75"/>
<dbReference type="Proteomes" id="UP000324705">
    <property type="component" value="Chromosome 5B"/>
</dbReference>
<dbReference type="SUPFAM" id="SSF47459">
    <property type="entry name" value="HLH, helix-loop-helix DNA-binding domain"/>
    <property type="match status" value="1"/>
</dbReference>
<comment type="similarity">
    <text evidence="2">Belongs to the bHLH protein family.</text>
</comment>
<comment type="subcellular location">
    <subcellularLocation>
        <location evidence="1">Nucleus</location>
    </subcellularLocation>
</comment>
<dbReference type="GO" id="GO:0003700">
    <property type="term" value="F:DNA-binding transcription factor activity"/>
    <property type="evidence" value="ECO:0007669"/>
    <property type="project" value="TreeGrafter"/>
</dbReference>
<feature type="compositionally biased region" description="Polar residues" evidence="6">
    <location>
        <begin position="440"/>
        <end position="461"/>
    </location>
</feature>
<feature type="compositionally biased region" description="Basic and acidic residues" evidence="6">
    <location>
        <begin position="1"/>
        <end position="11"/>
    </location>
</feature>
<evidence type="ECO:0000256" key="6">
    <source>
        <dbReference type="SAM" id="MobiDB-lite"/>
    </source>
</evidence>
<keyword evidence="5" id="KW-0539">Nucleus</keyword>
<reference evidence="8 9" key="1">
    <citation type="submission" date="2017-09" db="EMBL/GenBank/DDBJ databases">
        <authorList>
            <consortium name="International Durum Wheat Genome Sequencing Consortium (IDWGSC)"/>
            <person name="Milanesi L."/>
        </authorList>
    </citation>
    <scope>NUCLEOTIDE SEQUENCE [LARGE SCALE GENOMIC DNA]</scope>
    <source>
        <strain evidence="9">cv. Svevo</strain>
    </source>
</reference>
<evidence type="ECO:0000259" key="7">
    <source>
        <dbReference type="PROSITE" id="PS50888"/>
    </source>
</evidence>
<keyword evidence="9" id="KW-1185">Reference proteome</keyword>
<dbReference type="InterPro" id="IPR024097">
    <property type="entry name" value="bHLH_ZIP_TF"/>
</dbReference>